<evidence type="ECO:0000256" key="7">
    <source>
        <dbReference type="ARBA" id="ARBA00023010"/>
    </source>
</evidence>
<sequence>MSLALKLTTYFKEAVIEMKKVIWPSKKQTINYTVIVIALSVGIAVFFAVVDNLLNQVLELII</sequence>
<dbReference type="InterPro" id="IPR005807">
    <property type="entry name" value="SecE_bac"/>
</dbReference>
<gene>
    <name evidence="9" type="primary">secE</name>
    <name evidence="10" type="ORF">UY92_C0002G0045</name>
</gene>
<evidence type="ECO:0000256" key="4">
    <source>
        <dbReference type="ARBA" id="ARBA00022692"/>
    </source>
</evidence>
<dbReference type="GO" id="GO:0065002">
    <property type="term" value="P:intracellular protein transmembrane transport"/>
    <property type="evidence" value="ECO:0007669"/>
    <property type="project" value="UniProtKB-UniRule"/>
</dbReference>
<feature type="transmembrane region" description="Helical" evidence="9">
    <location>
        <begin position="29"/>
        <end position="50"/>
    </location>
</feature>
<keyword evidence="2 9" id="KW-0813">Transport</keyword>
<evidence type="ECO:0000256" key="2">
    <source>
        <dbReference type="ARBA" id="ARBA00022448"/>
    </source>
</evidence>
<dbReference type="PROSITE" id="PS01067">
    <property type="entry name" value="SECE_SEC61G"/>
    <property type="match status" value="1"/>
</dbReference>
<organism evidence="10 11">
    <name type="scientific">Candidatus Magasanikbacteria bacterium GW2011_GWA2_56_11</name>
    <dbReference type="NCBI Taxonomy" id="1619044"/>
    <lineage>
        <taxon>Bacteria</taxon>
        <taxon>Candidatus Magasanikiibacteriota</taxon>
    </lineage>
</organism>
<evidence type="ECO:0000313" key="11">
    <source>
        <dbReference type="Proteomes" id="UP000033870"/>
    </source>
</evidence>
<dbReference type="PANTHER" id="PTHR33910">
    <property type="entry name" value="PROTEIN TRANSLOCASE SUBUNIT SECE"/>
    <property type="match status" value="1"/>
</dbReference>
<dbReference type="AlphaFoldDB" id="A0A0G1YHL9"/>
<dbReference type="Proteomes" id="UP000033870">
    <property type="component" value="Unassembled WGS sequence"/>
</dbReference>
<evidence type="ECO:0000256" key="9">
    <source>
        <dbReference type="HAMAP-Rule" id="MF_00422"/>
    </source>
</evidence>
<keyword evidence="6 9" id="KW-1133">Transmembrane helix</keyword>
<comment type="subcellular location">
    <subcellularLocation>
        <location evidence="9">Cell membrane</location>
        <topology evidence="9">Single-pass membrane protein</topology>
    </subcellularLocation>
    <subcellularLocation>
        <location evidence="1">Membrane</location>
    </subcellularLocation>
</comment>
<evidence type="ECO:0000256" key="8">
    <source>
        <dbReference type="ARBA" id="ARBA00023136"/>
    </source>
</evidence>
<dbReference type="GO" id="GO:0009306">
    <property type="term" value="P:protein secretion"/>
    <property type="evidence" value="ECO:0007669"/>
    <property type="project" value="UniProtKB-UniRule"/>
</dbReference>
<evidence type="ECO:0000256" key="3">
    <source>
        <dbReference type="ARBA" id="ARBA00022475"/>
    </source>
</evidence>
<dbReference type="InterPro" id="IPR001901">
    <property type="entry name" value="Translocase_SecE/Sec61-g"/>
</dbReference>
<keyword evidence="3 9" id="KW-1003">Cell membrane</keyword>
<dbReference type="GO" id="GO:0008320">
    <property type="term" value="F:protein transmembrane transporter activity"/>
    <property type="evidence" value="ECO:0007669"/>
    <property type="project" value="UniProtKB-UniRule"/>
</dbReference>
<reference evidence="10 11" key="1">
    <citation type="journal article" date="2015" name="Nature">
        <title>rRNA introns, odd ribosomes, and small enigmatic genomes across a large radiation of phyla.</title>
        <authorList>
            <person name="Brown C.T."/>
            <person name="Hug L.A."/>
            <person name="Thomas B.C."/>
            <person name="Sharon I."/>
            <person name="Castelle C.J."/>
            <person name="Singh A."/>
            <person name="Wilkins M.J."/>
            <person name="Williams K.H."/>
            <person name="Banfield J.F."/>
        </authorList>
    </citation>
    <scope>NUCLEOTIDE SEQUENCE [LARGE SCALE GENOMIC DNA]</scope>
</reference>
<dbReference type="EMBL" id="LCRX01000002">
    <property type="protein sequence ID" value="KKW42928.1"/>
    <property type="molecule type" value="Genomic_DNA"/>
</dbReference>
<proteinExistence type="inferred from homology"/>
<name>A0A0G1YHL9_9BACT</name>
<dbReference type="GO" id="GO:0043952">
    <property type="term" value="P:protein transport by the Sec complex"/>
    <property type="evidence" value="ECO:0007669"/>
    <property type="project" value="UniProtKB-UniRule"/>
</dbReference>
<dbReference type="GO" id="GO:0006605">
    <property type="term" value="P:protein targeting"/>
    <property type="evidence" value="ECO:0007669"/>
    <property type="project" value="UniProtKB-UniRule"/>
</dbReference>
<comment type="function">
    <text evidence="9">Essential subunit of the Sec protein translocation channel SecYEG. Clamps together the 2 halves of SecY. May contact the channel plug during translocation.</text>
</comment>
<comment type="caution">
    <text evidence="10">The sequence shown here is derived from an EMBL/GenBank/DDBJ whole genome shotgun (WGS) entry which is preliminary data.</text>
</comment>
<dbReference type="InterPro" id="IPR038379">
    <property type="entry name" value="SecE_sf"/>
</dbReference>
<dbReference type="GO" id="GO:0005886">
    <property type="term" value="C:plasma membrane"/>
    <property type="evidence" value="ECO:0007669"/>
    <property type="project" value="UniProtKB-SubCell"/>
</dbReference>
<evidence type="ECO:0000256" key="5">
    <source>
        <dbReference type="ARBA" id="ARBA00022927"/>
    </source>
</evidence>
<dbReference type="STRING" id="1619044.UY92_C0002G0045"/>
<dbReference type="PANTHER" id="PTHR33910:SF1">
    <property type="entry name" value="PROTEIN TRANSLOCASE SUBUNIT SECE"/>
    <property type="match status" value="1"/>
</dbReference>
<dbReference type="HAMAP" id="MF_00422">
    <property type="entry name" value="SecE"/>
    <property type="match status" value="1"/>
</dbReference>
<dbReference type="Gene3D" id="1.20.5.1030">
    <property type="entry name" value="Preprotein translocase secy subunit"/>
    <property type="match status" value="1"/>
</dbReference>
<accession>A0A0G1YHL9</accession>
<keyword evidence="4 9" id="KW-0812">Transmembrane</keyword>
<evidence type="ECO:0000256" key="6">
    <source>
        <dbReference type="ARBA" id="ARBA00022989"/>
    </source>
</evidence>
<comment type="similarity">
    <text evidence="9">Belongs to the SecE/SEC61-gamma family.</text>
</comment>
<keyword evidence="5 9" id="KW-0653">Protein transport</keyword>
<comment type="subunit">
    <text evidence="9">Component of the Sec protein translocase complex. Heterotrimer consisting of SecY, SecE and SecG subunits. The heterotrimers can form oligomers, although 1 heterotrimer is thought to be able to translocate proteins. Interacts with the ribosome. Interacts with SecDF, and other proteins may be involved. Interacts with SecA.</text>
</comment>
<evidence type="ECO:0000313" key="10">
    <source>
        <dbReference type="EMBL" id="KKW42928.1"/>
    </source>
</evidence>
<dbReference type="NCBIfam" id="TIGR00964">
    <property type="entry name" value="secE_bact"/>
    <property type="match status" value="1"/>
</dbReference>
<keyword evidence="7 9" id="KW-0811">Translocation</keyword>
<evidence type="ECO:0000256" key="1">
    <source>
        <dbReference type="ARBA" id="ARBA00004370"/>
    </source>
</evidence>
<protein>
    <recommendedName>
        <fullName evidence="9">Protein translocase subunit SecE</fullName>
    </recommendedName>
</protein>
<dbReference type="Pfam" id="PF00584">
    <property type="entry name" value="SecE"/>
    <property type="match status" value="1"/>
</dbReference>
<keyword evidence="8 9" id="KW-0472">Membrane</keyword>